<evidence type="ECO:0000313" key="3">
    <source>
        <dbReference type="Proteomes" id="UP001154078"/>
    </source>
</evidence>
<gene>
    <name evidence="2" type="ORF">MELIAE_LOCUS5141</name>
</gene>
<dbReference type="EMBL" id="OV121134">
    <property type="protein sequence ID" value="CAH0553036.1"/>
    <property type="molecule type" value="Genomic_DNA"/>
</dbReference>
<evidence type="ECO:0000256" key="1">
    <source>
        <dbReference type="SAM" id="SignalP"/>
    </source>
</evidence>
<dbReference type="CDD" id="cd23992">
    <property type="entry name" value="PBP_GOBP"/>
    <property type="match status" value="1"/>
</dbReference>
<dbReference type="Gene3D" id="1.10.238.20">
    <property type="entry name" value="Pheromone/general odorant binding protein domain"/>
    <property type="match status" value="1"/>
</dbReference>
<reference evidence="2" key="1">
    <citation type="submission" date="2021-12" db="EMBL/GenBank/DDBJ databases">
        <authorList>
            <person name="King R."/>
        </authorList>
    </citation>
    <scope>NUCLEOTIDE SEQUENCE</scope>
</reference>
<sequence length="140" mass="16189">MFKFVVFAVALGVVSCKVLKPEATERDRIAFQVAHKKCQMTQETKAEEELVRKLLQGEFVEDESLKKHMLCMSILLKVMHDNGTINVEYLKETFNEYYDGEQLQRALDCIKEYATPVETSWEVIKCKHRAAGFVHRSDSI</sequence>
<dbReference type="InterPro" id="IPR036728">
    <property type="entry name" value="PBP_GOBP_sf"/>
</dbReference>
<proteinExistence type="predicted"/>
<feature type="chain" id="PRO_5040471674" evidence="1">
    <location>
        <begin position="17"/>
        <end position="140"/>
    </location>
</feature>
<dbReference type="SUPFAM" id="SSF47565">
    <property type="entry name" value="Insect pheromone/odorant-binding proteins"/>
    <property type="match status" value="1"/>
</dbReference>
<dbReference type="GO" id="GO:0005549">
    <property type="term" value="F:odorant binding"/>
    <property type="evidence" value="ECO:0007669"/>
    <property type="project" value="InterPro"/>
</dbReference>
<dbReference type="OrthoDB" id="6757557at2759"/>
<keyword evidence="1" id="KW-0732">Signal</keyword>
<dbReference type="Proteomes" id="UP001154078">
    <property type="component" value="Chromosome 3"/>
</dbReference>
<dbReference type="Pfam" id="PF01395">
    <property type="entry name" value="PBP_GOBP"/>
    <property type="match status" value="1"/>
</dbReference>
<dbReference type="InterPro" id="IPR006170">
    <property type="entry name" value="PBP/GOBP"/>
</dbReference>
<protein>
    <submittedName>
        <fullName evidence="2">Uncharacterized protein</fullName>
    </submittedName>
</protein>
<name>A0A9P0FEG0_BRAAE</name>
<feature type="signal peptide" evidence="1">
    <location>
        <begin position="1"/>
        <end position="16"/>
    </location>
</feature>
<evidence type="ECO:0000313" key="2">
    <source>
        <dbReference type="EMBL" id="CAH0553036.1"/>
    </source>
</evidence>
<accession>A0A9P0FEG0</accession>
<dbReference type="PROSITE" id="PS51257">
    <property type="entry name" value="PROKAR_LIPOPROTEIN"/>
    <property type="match status" value="1"/>
</dbReference>
<organism evidence="2 3">
    <name type="scientific">Brassicogethes aeneus</name>
    <name type="common">Rape pollen beetle</name>
    <name type="synonym">Meligethes aeneus</name>
    <dbReference type="NCBI Taxonomy" id="1431903"/>
    <lineage>
        <taxon>Eukaryota</taxon>
        <taxon>Metazoa</taxon>
        <taxon>Ecdysozoa</taxon>
        <taxon>Arthropoda</taxon>
        <taxon>Hexapoda</taxon>
        <taxon>Insecta</taxon>
        <taxon>Pterygota</taxon>
        <taxon>Neoptera</taxon>
        <taxon>Endopterygota</taxon>
        <taxon>Coleoptera</taxon>
        <taxon>Polyphaga</taxon>
        <taxon>Cucujiformia</taxon>
        <taxon>Nitidulidae</taxon>
        <taxon>Meligethinae</taxon>
        <taxon>Brassicogethes</taxon>
    </lineage>
</organism>
<dbReference type="SMART" id="SM00708">
    <property type="entry name" value="PhBP"/>
    <property type="match status" value="1"/>
</dbReference>
<dbReference type="AlphaFoldDB" id="A0A9P0FEG0"/>
<keyword evidence="3" id="KW-1185">Reference proteome</keyword>